<reference evidence="1 2" key="1">
    <citation type="submission" date="2013-12" db="EMBL/GenBank/DDBJ databases">
        <title>NBRP : Genome information of microbial organism related human and environment.</title>
        <authorList>
            <person name="Hattori M."/>
            <person name="Oshima K."/>
            <person name="Inaba H."/>
            <person name="Suda W."/>
            <person name="Sakamoto M."/>
            <person name="Iino T."/>
            <person name="Kitahara M."/>
            <person name="Oshida Y."/>
            <person name="Iida T."/>
            <person name="Kudo T."/>
            <person name="Itoh T."/>
            <person name="Ahmed I."/>
            <person name="Ohkuma M."/>
        </authorList>
    </citation>
    <scope>NUCLEOTIDE SEQUENCE [LARGE SCALE GENOMIC DNA]</scope>
    <source>
        <strain evidence="1 2">JCM 21738</strain>
    </source>
</reference>
<keyword evidence="1" id="KW-0347">Helicase</keyword>
<gene>
    <name evidence="1" type="ORF">JCM21738_3051</name>
</gene>
<comment type="caution">
    <text evidence="1">The sequence shown here is derived from an EMBL/GenBank/DDBJ whole genome shotgun (WGS) entry which is preliminary data.</text>
</comment>
<evidence type="ECO:0000313" key="2">
    <source>
        <dbReference type="Proteomes" id="UP000018949"/>
    </source>
</evidence>
<proteinExistence type="predicted"/>
<accession>W4RQL7</accession>
<keyword evidence="2" id="KW-1185">Reference proteome</keyword>
<name>W4RQL7_9BACI</name>
<keyword evidence="1" id="KW-0067">ATP-binding</keyword>
<dbReference type="GO" id="GO:0004386">
    <property type="term" value="F:helicase activity"/>
    <property type="evidence" value="ECO:0007669"/>
    <property type="project" value="UniProtKB-KW"/>
</dbReference>
<organism evidence="1 2">
    <name type="scientific">Mesobacillus boroniphilus JCM 21738</name>
    <dbReference type="NCBI Taxonomy" id="1294265"/>
    <lineage>
        <taxon>Bacteria</taxon>
        <taxon>Bacillati</taxon>
        <taxon>Bacillota</taxon>
        <taxon>Bacilli</taxon>
        <taxon>Bacillales</taxon>
        <taxon>Bacillaceae</taxon>
        <taxon>Mesobacillus</taxon>
    </lineage>
</organism>
<dbReference type="EMBL" id="BAUW01000038">
    <property type="protein sequence ID" value="GAE46178.1"/>
    <property type="molecule type" value="Genomic_DNA"/>
</dbReference>
<evidence type="ECO:0000313" key="1">
    <source>
        <dbReference type="EMBL" id="GAE46178.1"/>
    </source>
</evidence>
<dbReference type="Proteomes" id="UP000018949">
    <property type="component" value="Unassembled WGS sequence"/>
</dbReference>
<dbReference type="eggNOG" id="COG1112">
    <property type="taxonomic scope" value="Bacteria"/>
</dbReference>
<protein>
    <submittedName>
        <fullName evidence="1">Superfamily I DNA and RNA helicases and helicase subunits</fullName>
    </submittedName>
</protein>
<sequence>MTPDQKQELLRLFEKSKGLLNQHEQLFCHLETYFIKESLVVDGVGLQKSYLNRYYSWINERIQSIEQLEEWIRYQRLEMRIRDSQLSSFLEHLENEKPSNGTFVQLFQKRFYRKWLDQIYQDEETLYDFDAERANGTILEYRESDEKSLDQNAMRVQEILEQKRKHAIDSLTYRREQGVLLHEIGKKKRHLAIRKLLSQTSA</sequence>
<keyword evidence="1" id="KW-0547">Nucleotide-binding</keyword>
<dbReference type="AlphaFoldDB" id="W4RQL7"/>
<keyword evidence="1" id="KW-0378">Hydrolase</keyword>